<keyword evidence="1 4" id="KW-0808">Transferase</keyword>
<organism evidence="4 5">
    <name type="scientific">Thermogutta terrifontis</name>
    <dbReference type="NCBI Taxonomy" id="1331910"/>
    <lineage>
        <taxon>Bacteria</taxon>
        <taxon>Pseudomonadati</taxon>
        <taxon>Planctomycetota</taxon>
        <taxon>Planctomycetia</taxon>
        <taxon>Pirellulales</taxon>
        <taxon>Thermoguttaceae</taxon>
        <taxon>Thermogutta</taxon>
    </lineage>
</organism>
<dbReference type="GO" id="GO:0008879">
    <property type="term" value="F:glucose-1-phosphate thymidylyltransferase activity"/>
    <property type="evidence" value="ECO:0007669"/>
    <property type="project" value="UniProtKB-EC"/>
</dbReference>
<dbReference type="EC" id="2.7.7.24" evidence="4"/>
<dbReference type="RefSeq" id="WP_207651693.1">
    <property type="nucleotide sequence ID" value="NZ_CP018477.1"/>
</dbReference>
<dbReference type="PANTHER" id="PTHR43584">
    <property type="entry name" value="NUCLEOTIDYL TRANSFERASE"/>
    <property type="match status" value="1"/>
</dbReference>
<evidence type="ECO:0000313" key="5">
    <source>
        <dbReference type="Proteomes" id="UP000215086"/>
    </source>
</evidence>
<dbReference type="Gene3D" id="3.90.550.10">
    <property type="entry name" value="Spore Coat Polysaccharide Biosynthesis Protein SpsA, Chain A"/>
    <property type="match status" value="1"/>
</dbReference>
<dbReference type="SUPFAM" id="SSF53448">
    <property type="entry name" value="Nucleotide-diphospho-sugar transferases"/>
    <property type="match status" value="1"/>
</dbReference>
<sequence>MVRKVVILARGLGTRMQKEDQSVVLDEQQTQAARKGLKALIPLANGRVFLDYLLSSVADAGYSEACLVVAPEHEELRRRYQEEIPLRRLKITFAVQEKPLGTANAVAAAEEFAGDDDFIMINSDNYYPVAALTGLRELKGAGVALFDQDTMLTRSNIAAERIKAFAVGLVGSDGRLVRILEKPTAEVLSQLRRPLWLSMNCWRFRPSIFEACRRIDLSPRGEYEITDAVQYAIDRLGEEFRTVLVREPVFDMTSRSDIPSMAARLADVPVVL</sequence>
<reference evidence="4 5" key="1">
    <citation type="journal article" name="Front. Microbiol.">
        <title>Sugar Metabolism of the First Thermophilic Planctomycete Thermogutta terrifontis: Comparative Genomic and Transcriptomic Approaches.</title>
        <authorList>
            <person name="Elcheninov A.G."/>
            <person name="Menzel P."/>
            <person name="Gudbergsdottir S.R."/>
            <person name="Slesarev A.I."/>
            <person name="Kadnikov V.V."/>
            <person name="Krogh A."/>
            <person name="Bonch-Osmolovskaya E.A."/>
            <person name="Peng X."/>
            <person name="Kublanov I.V."/>
        </authorList>
    </citation>
    <scope>NUCLEOTIDE SEQUENCE [LARGE SCALE GENOMIC DNA]</scope>
    <source>
        <strain evidence="4 5">R1</strain>
    </source>
</reference>
<dbReference type="PANTHER" id="PTHR43584:SF8">
    <property type="entry name" value="N-ACETYLMURAMATE ALPHA-1-PHOSPHATE URIDYLYLTRANSFERASE"/>
    <property type="match status" value="1"/>
</dbReference>
<evidence type="ECO:0000256" key="1">
    <source>
        <dbReference type="ARBA" id="ARBA00022679"/>
    </source>
</evidence>
<name>A0A286RH39_9BACT</name>
<keyword evidence="2 4" id="KW-0548">Nucleotidyltransferase</keyword>
<proteinExistence type="predicted"/>
<dbReference type="Pfam" id="PF00483">
    <property type="entry name" value="NTP_transferase"/>
    <property type="match status" value="1"/>
</dbReference>
<evidence type="ECO:0000256" key="2">
    <source>
        <dbReference type="ARBA" id="ARBA00022695"/>
    </source>
</evidence>
<evidence type="ECO:0000313" key="4">
    <source>
        <dbReference type="EMBL" id="ASV75285.1"/>
    </source>
</evidence>
<dbReference type="InterPro" id="IPR050065">
    <property type="entry name" value="GlmU-like"/>
</dbReference>
<keyword evidence="5" id="KW-1185">Reference proteome</keyword>
<dbReference type="EMBL" id="CP018477">
    <property type="protein sequence ID" value="ASV75285.1"/>
    <property type="molecule type" value="Genomic_DNA"/>
</dbReference>
<dbReference type="InterPro" id="IPR005835">
    <property type="entry name" value="NTP_transferase_dom"/>
</dbReference>
<dbReference type="InterPro" id="IPR029044">
    <property type="entry name" value="Nucleotide-diphossugar_trans"/>
</dbReference>
<dbReference type="CDD" id="cd04181">
    <property type="entry name" value="NTP_transferase"/>
    <property type="match status" value="1"/>
</dbReference>
<gene>
    <name evidence="4" type="ORF">THTE_2683</name>
</gene>
<dbReference type="AlphaFoldDB" id="A0A286RH39"/>
<dbReference type="KEGG" id="ttf:THTE_2683"/>
<accession>A0A286RH39</accession>
<protein>
    <submittedName>
        <fullName evidence="4">Glucose-1-phosphate thymidylyltransferase</fullName>
        <ecNumber evidence="4">2.7.7.24</ecNumber>
    </submittedName>
</protein>
<dbReference type="Proteomes" id="UP000215086">
    <property type="component" value="Chromosome"/>
</dbReference>
<feature type="domain" description="Nucleotidyl transferase" evidence="3">
    <location>
        <begin position="35"/>
        <end position="235"/>
    </location>
</feature>
<evidence type="ECO:0000259" key="3">
    <source>
        <dbReference type="Pfam" id="PF00483"/>
    </source>
</evidence>